<feature type="compositionally biased region" description="Low complexity" evidence="1">
    <location>
        <begin position="126"/>
        <end position="136"/>
    </location>
</feature>
<reference evidence="3" key="1">
    <citation type="journal article" date="2019" name="Int. J. Syst. Evol. Microbiol.">
        <title>The Global Catalogue of Microorganisms (GCM) 10K type strain sequencing project: providing services to taxonomists for standard genome sequencing and annotation.</title>
        <authorList>
            <consortium name="The Broad Institute Genomics Platform"/>
            <consortium name="The Broad Institute Genome Sequencing Center for Infectious Disease"/>
            <person name="Wu L."/>
            <person name="Ma J."/>
        </authorList>
    </citation>
    <scope>NUCLEOTIDE SEQUENCE [LARGE SCALE GENOMIC DNA]</scope>
    <source>
        <strain evidence="3">JCM 13004</strain>
    </source>
</reference>
<sequence>MPLLMVSLLPAVPFIAGDAVGVLLVGTEVGLPVGGLVGTAGAEEAVGTALVVSSGPHPASRSAVPVTAQARAMAATVLPRMARVGMGLPPDVCFDDREDIPSGRPGSVRWASQPGNSGGRGPTAGPGPDTGAPDRPSGVCGKGLTRSHAIRWCPR</sequence>
<evidence type="ECO:0000256" key="1">
    <source>
        <dbReference type="SAM" id="MobiDB-lite"/>
    </source>
</evidence>
<evidence type="ECO:0000313" key="3">
    <source>
        <dbReference type="Proteomes" id="UP001500037"/>
    </source>
</evidence>
<comment type="caution">
    <text evidence="2">The sequence shown here is derived from an EMBL/GenBank/DDBJ whole genome shotgun (WGS) entry which is preliminary data.</text>
</comment>
<organism evidence="2 3">
    <name type="scientific">Kitasatospora nipponensis</name>
    <dbReference type="NCBI Taxonomy" id="258049"/>
    <lineage>
        <taxon>Bacteria</taxon>
        <taxon>Bacillati</taxon>
        <taxon>Actinomycetota</taxon>
        <taxon>Actinomycetes</taxon>
        <taxon>Kitasatosporales</taxon>
        <taxon>Streptomycetaceae</taxon>
        <taxon>Kitasatospora</taxon>
    </lineage>
</organism>
<evidence type="ECO:0000313" key="2">
    <source>
        <dbReference type="EMBL" id="GAA1233486.1"/>
    </source>
</evidence>
<dbReference type="EMBL" id="BAAALF010000033">
    <property type="protein sequence ID" value="GAA1233486.1"/>
    <property type="molecule type" value="Genomic_DNA"/>
</dbReference>
<keyword evidence="3" id="KW-1185">Reference proteome</keyword>
<dbReference type="Proteomes" id="UP001500037">
    <property type="component" value="Unassembled WGS sequence"/>
</dbReference>
<protein>
    <submittedName>
        <fullName evidence="2">Uncharacterized protein</fullName>
    </submittedName>
</protein>
<accession>A0ABN1W563</accession>
<feature type="region of interest" description="Disordered" evidence="1">
    <location>
        <begin position="95"/>
        <end position="146"/>
    </location>
</feature>
<name>A0ABN1W563_9ACTN</name>
<proteinExistence type="predicted"/>
<gene>
    <name evidence="2" type="ORF">GCM10009665_24710</name>
</gene>